<evidence type="ECO:0000313" key="3">
    <source>
        <dbReference type="Proteomes" id="UP000216339"/>
    </source>
</evidence>
<protein>
    <recommendedName>
        <fullName evidence="1">DJ-1/PfpI domain-containing protein</fullName>
    </recommendedName>
</protein>
<dbReference type="PROSITE" id="PS51257">
    <property type="entry name" value="PROKAR_LIPOPROTEIN"/>
    <property type="match status" value="1"/>
</dbReference>
<sequence length="256" mass="27052">MRLVALALAGTLAACQAPPTGTSAEARSVEARIAEVERKGGTVRLAAFVAIDGVFNSELMAPYDVLHHTRFRDEADYVEPVVVSPDGGPVTTFEGLTVAAHYSFDAAPPADILVIPSADGSMSADLEDGAYLGYIARTAEAAEWVITVCDGAFPLAATGMLDGRVATTFPADRAALADRFPAVDVRDDVRLVVDGKYITSVGGAMSYEPAFWLVEHLWGPERVAGNAEGLVWPWDPAALPHLVVDRDSARLGAEAE</sequence>
<dbReference type="Proteomes" id="UP000216339">
    <property type="component" value="Unassembled WGS sequence"/>
</dbReference>
<dbReference type="Pfam" id="PF01965">
    <property type="entry name" value="DJ-1_PfpI"/>
    <property type="match status" value="1"/>
</dbReference>
<keyword evidence="3" id="KW-1185">Reference proteome</keyword>
<proteinExistence type="predicted"/>
<dbReference type="Gene3D" id="3.40.50.880">
    <property type="match status" value="1"/>
</dbReference>
<dbReference type="AlphaFoldDB" id="A0A271IVS0"/>
<dbReference type="EMBL" id="MQWD01000001">
    <property type="protein sequence ID" value="PAP75351.1"/>
    <property type="molecule type" value="Genomic_DNA"/>
</dbReference>
<gene>
    <name evidence="2" type="ORF">BSZ37_02260</name>
</gene>
<dbReference type="PANTHER" id="PTHR43130">
    <property type="entry name" value="ARAC-FAMILY TRANSCRIPTIONAL REGULATOR"/>
    <property type="match status" value="1"/>
</dbReference>
<evidence type="ECO:0000313" key="2">
    <source>
        <dbReference type="EMBL" id="PAP75351.1"/>
    </source>
</evidence>
<dbReference type="InterPro" id="IPR029062">
    <property type="entry name" value="Class_I_gatase-like"/>
</dbReference>
<name>A0A271IVS0_9BACT</name>
<dbReference type="SUPFAM" id="SSF52317">
    <property type="entry name" value="Class I glutamine amidotransferase-like"/>
    <property type="match status" value="1"/>
</dbReference>
<comment type="caution">
    <text evidence="2">The sequence shown here is derived from an EMBL/GenBank/DDBJ whole genome shotgun (WGS) entry which is preliminary data.</text>
</comment>
<reference evidence="2 3" key="1">
    <citation type="submission" date="2016-11" db="EMBL/GenBank/DDBJ databases">
        <title>Study of marine rhodopsin-containing bacteria.</title>
        <authorList>
            <person name="Yoshizawa S."/>
            <person name="Kumagai Y."/>
            <person name="Kogure K."/>
        </authorList>
    </citation>
    <scope>NUCLEOTIDE SEQUENCE [LARGE SCALE GENOMIC DNA]</scope>
    <source>
        <strain evidence="2 3">SAORIC-28</strain>
    </source>
</reference>
<accession>A0A271IVS0</accession>
<organism evidence="2 3">
    <name type="scientific">Rubrivirga marina</name>
    <dbReference type="NCBI Taxonomy" id="1196024"/>
    <lineage>
        <taxon>Bacteria</taxon>
        <taxon>Pseudomonadati</taxon>
        <taxon>Rhodothermota</taxon>
        <taxon>Rhodothermia</taxon>
        <taxon>Rhodothermales</taxon>
        <taxon>Rubricoccaceae</taxon>
        <taxon>Rubrivirga</taxon>
    </lineage>
</organism>
<dbReference type="RefSeq" id="WP_179299439.1">
    <property type="nucleotide sequence ID" value="NZ_MQWD01000001.1"/>
</dbReference>
<dbReference type="InterPro" id="IPR052158">
    <property type="entry name" value="INH-QAR"/>
</dbReference>
<dbReference type="InterPro" id="IPR002818">
    <property type="entry name" value="DJ-1/PfpI"/>
</dbReference>
<feature type="domain" description="DJ-1/PfpI" evidence="1">
    <location>
        <begin position="46"/>
        <end position="205"/>
    </location>
</feature>
<dbReference type="PANTHER" id="PTHR43130:SF3">
    <property type="entry name" value="HTH-TYPE TRANSCRIPTIONAL REGULATOR RV1931C"/>
    <property type="match status" value="1"/>
</dbReference>
<evidence type="ECO:0000259" key="1">
    <source>
        <dbReference type="Pfam" id="PF01965"/>
    </source>
</evidence>